<proteinExistence type="predicted"/>
<dbReference type="Proteomes" id="UP001631969">
    <property type="component" value="Unassembled WGS sequence"/>
</dbReference>
<accession>A0ACC7NTL0</accession>
<evidence type="ECO:0000313" key="2">
    <source>
        <dbReference type="Proteomes" id="UP001631969"/>
    </source>
</evidence>
<keyword evidence="2" id="KW-1185">Reference proteome</keyword>
<reference evidence="1" key="1">
    <citation type="submission" date="2024-12" db="EMBL/GenBank/DDBJ databases">
        <authorList>
            <person name="Wu N."/>
        </authorList>
    </citation>
    <scope>NUCLEOTIDE SEQUENCE</scope>
    <source>
        <strain evidence="1">P15</strain>
    </source>
</reference>
<comment type="caution">
    <text evidence="1">The sequence shown here is derived from an EMBL/GenBank/DDBJ whole genome shotgun (WGS) entry which is preliminary data.</text>
</comment>
<evidence type="ECO:0000313" key="1">
    <source>
        <dbReference type="EMBL" id="MFM9327384.1"/>
    </source>
</evidence>
<name>A0ACC7NTL0_9BACL</name>
<protein>
    <submittedName>
        <fullName evidence="1">Polysaccharide deacetylase family protein</fullName>
    </submittedName>
</protein>
<organism evidence="1 2">
    <name type="scientific">Paenibacillus mesotrionivorans</name>
    <dbReference type="NCBI Taxonomy" id="3160968"/>
    <lineage>
        <taxon>Bacteria</taxon>
        <taxon>Bacillati</taxon>
        <taxon>Bacillota</taxon>
        <taxon>Bacilli</taxon>
        <taxon>Bacillales</taxon>
        <taxon>Paenibacillaceae</taxon>
        <taxon>Paenibacillus</taxon>
    </lineage>
</organism>
<dbReference type="EMBL" id="JBJURJ010000002">
    <property type="protein sequence ID" value="MFM9327384.1"/>
    <property type="molecule type" value="Genomic_DNA"/>
</dbReference>
<gene>
    <name evidence="1" type="ORF">ACI1P1_03625</name>
</gene>
<sequence>MPQHRFFALPSLVRYLFVVVLLTMLCLAVADNNHSRPYYKDKVAVLVYHHVADEDMGSVTITPGLLDRQLKDMKRRGYHFITMEDFRRFTQGGEVPRNAVLVTFDDGYKSFYTHAVPVLSRNQVQAVNFIVTEFIGHPERSTIPSLSAAEMTELADHNSAELQCHSNALHKQVNPKESYLSGKLENKGKPETDEEYTSRIRQDTLSCSTELKRFRSKADAYAYPYGMFNAKVPGLLQEGGFRYAFTVQPGIVTRKTNWMEIPRINAGSPFMTPKRVHKNIMRKLH</sequence>